<feature type="region of interest" description="Disordered" evidence="1">
    <location>
        <begin position="116"/>
        <end position="161"/>
    </location>
</feature>
<feature type="region of interest" description="Disordered" evidence="1">
    <location>
        <begin position="1"/>
        <end position="103"/>
    </location>
</feature>
<name>A0A194SEK8_RHOGW</name>
<feature type="domain" description="Inositol polyphosphate-related phosphatase" evidence="2">
    <location>
        <begin position="170"/>
        <end position="543"/>
    </location>
</feature>
<evidence type="ECO:0000259" key="2">
    <source>
        <dbReference type="SMART" id="SM00128"/>
    </source>
</evidence>
<dbReference type="Pfam" id="PF22669">
    <property type="entry name" value="Exo_endo_phos2"/>
    <property type="match status" value="1"/>
</dbReference>
<dbReference type="AlphaFoldDB" id="A0A194SEK8"/>
<feature type="compositionally biased region" description="Pro residues" evidence="1">
    <location>
        <begin position="724"/>
        <end position="735"/>
    </location>
</feature>
<dbReference type="PANTHER" id="PTHR11200:SF275">
    <property type="entry name" value="LD06095P"/>
    <property type="match status" value="1"/>
</dbReference>
<feature type="compositionally biased region" description="Low complexity" evidence="1">
    <location>
        <begin position="838"/>
        <end position="855"/>
    </location>
</feature>
<organism evidence="3 4">
    <name type="scientific">Rhodotorula graminis (strain WP1)</name>
    <dbReference type="NCBI Taxonomy" id="578459"/>
    <lineage>
        <taxon>Eukaryota</taxon>
        <taxon>Fungi</taxon>
        <taxon>Dikarya</taxon>
        <taxon>Basidiomycota</taxon>
        <taxon>Pucciniomycotina</taxon>
        <taxon>Microbotryomycetes</taxon>
        <taxon>Sporidiobolales</taxon>
        <taxon>Sporidiobolaceae</taxon>
        <taxon>Rhodotorula</taxon>
    </lineage>
</organism>
<dbReference type="SMART" id="SM00128">
    <property type="entry name" value="IPPc"/>
    <property type="match status" value="1"/>
</dbReference>
<dbReference type="SUPFAM" id="SSF56219">
    <property type="entry name" value="DNase I-like"/>
    <property type="match status" value="1"/>
</dbReference>
<dbReference type="Gene3D" id="3.60.10.10">
    <property type="entry name" value="Endonuclease/exonuclease/phosphatase"/>
    <property type="match status" value="1"/>
</dbReference>
<dbReference type="OMA" id="RLMGIYC"/>
<feature type="region of interest" description="Disordered" evidence="1">
    <location>
        <begin position="721"/>
        <end position="763"/>
    </location>
</feature>
<dbReference type="RefSeq" id="XP_018273980.1">
    <property type="nucleotide sequence ID" value="XM_018415330.1"/>
</dbReference>
<dbReference type="InterPro" id="IPR000300">
    <property type="entry name" value="IPPc"/>
</dbReference>
<dbReference type="GeneID" id="28975778"/>
<feature type="compositionally biased region" description="Low complexity" evidence="1">
    <location>
        <begin position="544"/>
        <end position="553"/>
    </location>
</feature>
<feature type="region of interest" description="Disordered" evidence="1">
    <location>
        <begin position="625"/>
        <end position="649"/>
    </location>
</feature>
<gene>
    <name evidence="3" type="ORF">RHOBADRAFT_50458</name>
</gene>
<evidence type="ECO:0000313" key="4">
    <source>
        <dbReference type="Proteomes" id="UP000053890"/>
    </source>
</evidence>
<dbReference type="OrthoDB" id="405996at2759"/>
<dbReference type="InterPro" id="IPR046985">
    <property type="entry name" value="IP5"/>
</dbReference>
<evidence type="ECO:0000313" key="3">
    <source>
        <dbReference type="EMBL" id="KPV77931.1"/>
    </source>
</evidence>
<feature type="region of interest" description="Disordered" evidence="1">
    <location>
        <begin position="287"/>
        <end position="315"/>
    </location>
</feature>
<dbReference type="InterPro" id="IPR036691">
    <property type="entry name" value="Endo/exonu/phosph_ase_sf"/>
</dbReference>
<feature type="compositionally biased region" description="Basic residues" evidence="1">
    <location>
        <begin position="90"/>
        <end position="99"/>
    </location>
</feature>
<reference evidence="3 4" key="1">
    <citation type="journal article" date="2015" name="Front. Microbiol.">
        <title>Genome sequence of the plant growth promoting endophytic yeast Rhodotorula graminis WP1.</title>
        <authorList>
            <person name="Firrincieli A."/>
            <person name="Otillar R."/>
            <person name="Salamov A."/>
            <person name="Schmutz J."/>
            <person name="Khan Z."/>
            <person name="Redman R.S."/>
            <person name="Fleck N.D."/>
            <person name="Lindquist E."/>
            <person name="Grigoriev I.V."/>
            <person name="Doty S.L."/>
        </authorList>
    </citation>
    <scope>NUCLEOTIDE SEQUENCE [LARGE SCALE GENOMIC DNA]</scope>
    <source>
        <strain evidence="3 4">WP1</strain>
    </source>
</reference>
<protein>
    <recommendedName>
        <fullName evidence="2">Inositol polyphosphate-related phosphatase domain-containing protein</fullName>
    </recommendedName>
</protein>
<dbReference type="GO" id="GO:0004439">
    <property type="term" value="F:phosphatidylinositol-4,5-bisphosphate 5-phosphatase activity"/>
    <property type="evidence" value="ECO:0007669"/>
    <property type="project" value="TreeGrafter"/>
</dbReference>
<feature type="compositionally biased region" description="Low complexity" evidence="1">
    <location>
        <begin position="128"/>
        <end position="144"/>
    </location>
</feature>
<sequence length="1013" mass="107833">MATPATAAPSSDGLSPAPLASSASPGAPVGGHRAAAAVAADPRLPPPIAVEPAGAALGAPVQPQESRRSHDLSRPSTPGRSQSSRDHTSPHKHTRHYKHHEAAPRKLLKRLNSLFNPSSQHHSKHSRPSSAASSRPASVLSSMRPSGAHTPLTAEPSPIERVEPVANIRPNLKLRLVTFNMHDSLPAPTGDLSEFLGDLSQFPEEHLPRKRRHSSRSSRGSTMTVPLPERDDDGLPTFPLAEGHPYHVIVVCGQECPTASGVLAGKVQRFDGRGWTSRLESYLCGGCSHSSPESSSDEDDGGGGGDTASIPSRPGRGPYVLVEKERLMGIYCAVFVAKCCEGLIKGVSTGRVTAGLMGGRMGNKGGVGISLHLHQTRLLFISAHLAAHASGLDFRKANALKILDELVVDDFWNNRDGEQGPRPEKLVDRFDGVFFAGDLNFRLNISRLHADWLVRAKDFSSALRFDQLRDVLAETGGCFDGFREGAIVFPPTYKLDVPTKKAKKKRSTLLRLAGAGRTADKVRERAATDPVALPSGLAPPPPLGGTTDGATTATEDDSISLVSSAGTISTMDTTLDCPLDSPQAVAARDDLSSLGMPVPPTEARKAQVRFLTLVKRNSNSAALEYARRARDASEGSTGAGGRSRRGTLSALFPPRPILRTSQSAVVVPTTTIPACEEETGGEGEPDAFAVDEETGSAEPVFDTSKKQRVQSWTDRILFRTHFHPPQPASPPPPVAAAPALQPVDSPQSELSLPPRPASADQPHRIRFGAVSTDTLASSPDIDEPTSLWRRAKSMVLDPPSDTSPPPSATTTPPRRPRPRKKFTLSGSGSSSDEDLSRRSSPALSLSRPPLPHSASDPSTHEPRRHSRPPGASSTSPVSSGFPRARTFSAALNKLQERAPTGRLGHGHGQSASASGASLNTRLKSFLSLLPLRQFASSPTRAVEVVAAEPLEVEKVGPVEGEVQIIRYDCVRDLARMGAVSDHRPVFLVCALGVKENETQQDDEGAEEERVAGR</sequence>
<dbReference type="Proteomes" id="UP000053890">
    <property type="component" value="Unassembled WGS sequence"/>
</dbReference>
<accession>A0A194SEK8</accession>
<keyword evidence="4" id="KW-1185">Reference proteome</keyword>
<proteinExistence type="predicted"/>
<dbReference type="GO" id="GO:0046856">
    <property type="term" value="P:phosphatidylinositol dephosphorylation"/>
    <property type="evidence" value="ECO:0007669"/>
    <property type="project" value="InterPro"/>
</dbReference>
<dbReference type="EMBL" id="KQ474073">
    <property type="protein sequence ID" value="KPV77931.1"/>
    <property type="molecule type" value="Genomic_DNA"/>
</dbReference>
<dbReference type="PANTHER" id="PTHR11200">
    <property type="entry name" value="INOSITOL 5-PHOSPHATASE"/>
    <property type="match status" value="1"/>
</dbReference>
<dbReference type="STRING" id="578459.A0A194SEK8"/>
<feature type="region of interest" description="Disordered" evidence="1">
    <location>
        <begin position="795"/>
        <end position="882"/>
    </location>
</feature>
<evidence type="ECO:0000256" key="1">
    <source>
        <dbReference type="SAM" id="MobiDB-lite"/>
    </source>
</evidence>
<feature type="region of interest" description="Disordered" evidence="1">
    <location>
        <begin position="203"/>
        <end position="232"/>
    </location>
</feature>
<feature type="region of interest" description="Disordered" evidence="1">
    <location>
        <begin position="520"/>
        <end position="553"/>
    </location>
</feature>
<feature type="compositionally biased region" description="Low complexity" evidence="1">
    <location>
        <begin position="7"/>
        <end position="42"/>
    </location>
</feature>